<comment type="caution">
    <text evidence="3">The sequence shown here is derived from an EMBL/GenBank/DDBJ whole genome shotgun (WGS) entry which is preliminary data.</text>
</comment>
<feature type="signal peptide" evidence="1">
    <location>
        <begin position="1"/>
        <end position="28"/>
    </location>
</feature>
<protein>
    <submittedName>
        <fullName evidence="3">YceI family protein</fullName>
    </submittedName>
</protein>
<dbReference type="EMBL" id="JALGCL010000003">
    <property type="protein sequence ID" value="MCJ0826231.1"/>
    <property type="molecule type" value="Genomic_DNA"/>
</dbReference>
<dbReference type="PANTHER" id="PTHR34406">
    <property type="entry name" value="PROTEIN YCEI"/>
    <property type="match status" value="1"/>
</dbReference>
<accession>A0ABT0A5I3</accession>
<evidence type="ECO:0000256" key="1">
    <source>
        <dbReference type="SAM" id="SignalP"/>
    </source>
</evidence>
<dbReference type="SMART" id="SM00867">
    <property type="entry name" value="YceI"/>
    <property type="match status" value="1"/>
</dbReference>
<dbReference type="Proteomes" id="UP001165423">
    <property type="component" value="Unassembled WGS sequence"/>
</dbReference>
<proteinExistence type="predicted"/>
<feature type="chain" id="PRO_5045758977" evidence="1">
    <location>
        <begin position="29"/>
        <end position="193"/>
    </location>
</feature>
<organism evidence="3 4">
    <name type="scientific">Cognatiluteimonas sedimenti</name>
    <dbReference type="NCBI Taxonomy" id="2927791"/>
    <lineage>
        <taxon>Bacteria</taxon>
        <taxon>Pseudomonadati</taxon>
        <taxon>Pseudomonadota</taxon>
        <taxon>Gammaproteobacteria</taxon>
        <taxon>Lysobacterales</taxon>
        <taxon>Lysobacteraceae</taxon>
        <taxon>Cognatiluteimonas</taxon>
    </lineage>
</organism>
<dbReference type="Gene3D" id="2.40.128.110">
    <property type="entry name" value="Lipid/polyisoprenoid-binding, YceI-like"/>
    <property type="match status" value="1"/>
</dbReference>
<gene>
    <name evidence="3" type="ORF">MQC88_09770</name>
</gene>
<keyword evidence="4" id="KW-1185">Reference proteome</keyword>
<dbReference type="InterPro" id="IPR036761">
    <property type="entry name" value="TTHA0802/YceI-like_sf"/>
</dbReference>
<dbReference type="PANTHER" id="PTHR34406:SF1">
    <property type="entry name" value="PROTEIN YCEI"/>
    <property type="match status" value="1"/>
</dbReference>
<feature type="domain" description="Lipid/polyisoprenoid-binding YceI-like" evidence="2">
    <location>
        <begin position="28"/>
        <end position="190"/>
    </location>
</feature>
<evidence type="ECO:0000313" key="3">
    <source>
        <dbReference type="EMBL" id="MCJ0826231.1"/>
    </source>
</evidence>
<dbReference type="RefSeq" id="WP_243321509.1">
    <property type="nucleotide sequence ID" value="NZ_JALGCL010000003.1"/>
</dbReference>
<name>A0ABT0A5I3_9GAMM</name>
<evidence type="ECO:0000313" key="4">
    <source>
        <dbReference type="Proteomes" id="UP001165423"/>
    </source>
</evidence>
<dbReference type="InterPro" id="IPR007372">
    <property type="entry name" value="Lipid/polyisoprenoid-bd_YceI"/>
</dbReference>
<reference evidence="3 4" key="1">
    <citation type="submission" date="2022-03" db="EMBL/GenBank/DDBJ databases">
        <title>Luteimonas soily sp. nov., a novel bacterium isolated from the soil.</title>
        <authorList>
            <person name="Zhang X."/>
        </authorList>
    </citation>
    <scope>NUCLEOTIDE SEQUENCE [LARGE SCALE GENOMIC DNA]</scope>
    <source>
        <strain evidence="3 4">50</strain>
    </source>
</reference>
<evidence type="ECO:0000259" key="2">
    <source>
        <dbReference type="SMART" id="SM00867"/>
    </source>
</evidence>
<sequence>MSQPGRLRSRGAWLLGAALLAVATLAQATQIDGVASRVGFSLTTRWGQVLEGRFPTVHGEVEELPDGRHQVRLLLSTRDVEIVGHPGYTRFTRGGGFFDADHWPQVEFLSDAYAPALLQHGGALAGTLRIRGVHRREVFEIAPAGCALPGRDCDVVATGTIHRGDYGMDRWKFAVSADVGFSLRMRVRGGAGA</sequence>
<dbReference type="Pfam" id="PF04264">
    <property type="entry name" value="YceI"/>
    <property type="match status" value="1"/>
</dbReference>
<keyword evidence="1" id="KW-0732">Signal</keyword>
<dbReference type="SUPFAM" id="SSF101874">
    <property type="entry name" value="YceI-like"/>
    <property type="match status" value="1"/>
</dbReference>